<keyword evidence="3" id="KW-0240">DNA-directed RNA polymerase</keyword>
<reference evidence="11" key="1">
    <citation type="submission" date="2023-05" db="EMBL/GenBank/DDBJ databases">
        <authorList>
            <person name="Huff M."/>
        </authorList>
    </citation>
    <scope>NUCLEOTIDE SEQUENCE</scope>
</reference>
<proteinExistence type="inferred from homology"/>
<dbReference type="FunFam" id="1.10.150.390:FF:000005">
    <property type="entry name" value="DNA-directed RNA polymerase subunit"/>
    <property type="match status" value="1"/>
</dbReference>
<keyword evidence="12" id="KW-1185">Reference proteome</keyword>
<dbReference type="GO" id="GO:0003677">
    <property type="term" value="F:DNA binding"/>
    <property type="evidence" value="ECO:0007669"/>
    <property type="project" value="InterPro"/>
</dbReference>
<name>A0AAD2A7W8_9LAMI</name>
<comment type="similarity">
    <text evidence="1">Belongs to the RNA polymerase beta' chain family.</text>
</comment>
<evidence type="ECO:0000256" key="6">
    <source>
        <dbReference type="ARBA" id="ARBA00022833"/>
    </source>
</evidence>
<keyword evidence="5" id="KW-0548">Nucleotidyltransferase</keyword>
<evidence type="ECO:0000256" key="5">
    <source>
        <dbReference type="ARBA" id="ARBA00022695"/>
    </source>
</evidence>
<keyword evidence="6" id="KW-0862">Zinc</keyword>
<sequence>MVKYDADEKIVIWDDDKKPKSTAKDLQTGNEDLAYWAMKASGVDFKSFWEMQDDLNFEEVKQVFDIYGVKIDYRHLSLIADYMMHTRGYRPMTRHGSIAESLSPFIKMSFETASKFIVEATSHGMIDNLETPSSRICLGLPVKMGTDCFDLMQKLEV</sequence>
<dbReference type="PANTHER" id="PTHR19376">
    <property type="entry name" value="DNA-DIRECTED RNA POLYMERASE"/>
    <property type="match status" value="1"/>
</dbReference>
<evidence type="ECO:0000313" key="11">
    <source>
        <dbReference type="EMBL" id="CAI9782823.1"/>
    </source>
</evidence>
<dbReference type="PANTHER" id="PTHR19376:SF11">
    <property type="entry name" value="DNA-DIRECTED RNA POLYMERASE I SUBUNIT RPA1"/>
    <property type="match status" value="1"/>
</dbReference>
<evidence type="ECO:0000313" key="12">
    <source>
        <dbReference type="Proteomes" id="UP000834106"/>
    </source>
</evidence>
<dbReference type="Pfam" id="PF04998">
    <property type="entry name" value="RNA_pol_Rpb1_5"/>
    <property type="match status" value="1"/>
</dbReference>
<protein>
    <recommendedName>
        <fullName evidence="8">DNA-directed RNA polymerase I subunit RPA1</fullName>
        <ecNumber evidence="2">2.7.7.6</ecNumber>
    </recommendedName>
    <alternativeName>
        <fullName evidence="9">DNA-directed RNA polymerase I subunit rpa1</fullName>
    </alternativeName>
</protein>
<evidence type="ECO:0000256" key="8">
    <source>
        <dbReference type="ARBA" id="ARBA00074245"/>
    </source>
</evidence>
<evidence type="ECO:0000256" key="4">
    <source>
        <dbReference type="ARBA" id="ARBA00022679"/>
    </source>
</evidence>
<dbReference type="EC" id="2.7.7.6" evidence="2"/>
<dbReference type="GO" id="GO:0005736">
    <property type="term" value="C:RNA polymerase I complex"/>
    <property type="evidence" value="ECO:0007669"/>
    <property type="project" value="TreeGrafter"/>
</dbReference>
<dbReference type="GO" id="GO:0006351">
    <property type="term" value="P:DNA-templated transcription"/>
    <property type="evidence" value="ECO:0007669"/>
    <property type="project" value="InterPro"/>
</dbReference>
<dbReference type="InterPro" id="IPR045867">
    <property type="entry name" value="DNA-dir_RpoC_beta_prime"/>
</dbReference>
<gene>
    <name evidence="11" type="ORF">FPE_LOCUS30253</name>
</gene>
<dbReference type="InterPro" id="IPR007081">
    <property type="entry name" value="RNA_pol_Rpb1_5"/>
</dbReference>
<evidence type="ECO:0000259" key="10">
    <source>
        <dbReference type="Pfam" id="PF04998"/>
    </source>
</evidence>
<dbReference type="SUPFAM" id="SSF64484">
    <property type="entry name" value="beta and beta-prime subunits of DNA dependent RNA-polymerase"/>
    <property type="match status" value="1"/>
</dbReference>
<dbReference type="GO" id="GO:0003899">
    <property type="term" value="F:DNA-directed RNA polymerase activity"/>
    <property type="evidence" value="ECO:0007669"/>
    <property type="project" value="UniProtKB-EC"/>
</dbReference>
<evidence type="ECO:0000256" key="9">
    <source>
        <dbReference type="ARBA" id="ARBA00074527"/>
    </source>
</evidence>
<keyword evidence="4" id="KW-0808">Transferase</keyword>
<organism evidence="11 12">
    <name type="scientific">Fraxinus pennsylvanica</name>
    <dbReference type="NCBI Taxonomy" id="56036"/>
    <lineage>
        <taxon>Eukaryota</taxon>
        <taxon>Viridiplantae</taxon>
        <taxon>Streptophyta</taxon>
        <taxon>Embryophyta</taxon>
        <taxon>Tracheophyta</taxon>
        <taxon>Spermatophyta</taxon>
        <taxon>Magnoliopsida</taxon>
        <taxon>eudicotyledons</taxon>
        <taxon>Gunneridae</taxon>
        <taxon>Pentapetalae</taxon>
        <taxon>asterids</taxon>
        <taxon>lamiids</taxon>
        <taxon>Lamiales</taxon>
        <taxon>Oleaceae</taxon>
        <taxon>Oleeae</taxon>
        <taxon>Fraxinus</taxon>
    </lineage>
</organism>
<evidence type="ECO:0000256" key="2">
    <source>
        <dbReference type="ARBA" id="ARBA00012418"/>
    </source>
</evidence>
<dbReference type="Gene3D" id="1.10.150.390">
    <property type="match status" value="1"/>
</dbReference>
<dbReference type="EMBL" id="OU503054">
    <property type="protein sequence ID" value="CAI9782823.1"/>
    <property type="molecule type" value="Genomic_DNA"/>
</dbReference>
<evidence type="ECO:0000256" key="7">
    <source>
        <dbReference type="ARBA" id="ARBA00023163"/>
    </source>
</evidence>
<evidence type="ECO:0000256" key="1">
    <source>
        <dbReference type="ARBA" id="ARBA00006460"/>
    </source>
</evidence>
<keyword evidence="7" id="KW-0804">Transcription</keyword>
<feature type="domain" description="RNA polymerase Rpb1" evidence="10">
    <location>
        <begin position="57"/>
        <end position="101"/>
    </location>
</feature>
<evidence type="ECO:0000256" key="3">
    <source>
        <dbReference type="ARBA" id="ARBA00022478"/>
    </source>
</evidence>
<dbReference type="AlphaFoldDB" id="A0AAD2A7W8"/>
<dbReference type="Proteomes" id="UP000834106">
    <property type="component" value="Chromosome 19"/>
</dbReference>
<accession>A0AAD2A7W8</accession>